<dbReference type="EMBL" id="LJIG01009874">
    <property type="protein sequence ID" value="KRT82208.1"/>
    <property type="molecule type" value="Genomic_DNA"/>
</dbReference>
<dbReference type="OrthoDB" id="5807119at2759"/>
<evidence type="ECO:0000256" key="2">
    <source>
        <dbReference type="SAM" id="MobiDB-lite"/>
    </source>
</evidence>
<organism evidence="3 4">
    <name type="scientific">Oryctes borbonicus</name>
    <dbReference type="NCBI Taxonomy" id="1629725"/>
    <lineage>
        <taxon>Eukaryota</taxon>
        <taxon>Metazoa</taxon>
        <taxon>Ecdysozoa</taxon>
        <taxon>Arthropoda</taxon>
        <taxon>Hexapoda</taxon>
        <taxon>Insecta</taxon>
        <taxon>Pterygota</taxon>
        <taxon>Neoptera</taxon>
        <taxon>Endopterygota</taxon>
        <taxon>Coleoptera</taxon>
        <taxon>Polyphaga</taxon>
        <taxon>Scarabaeiformia</taxon>
        <taxon>Scarabaeidae</taxon>
        <taxon>Dynastinae</taxon>
        <taxon>Oryctes</taxon>
    </lineage>
</organism>
<feature type="non-terminal residue" evidence="3">
    <location>
        <position position="1"/>
    </location>
</feature>
<protein>
    <submittedName>
        <fullName evidence="3">Uncharacterized protein</fullName>
    </submittedName>
</protein>
<feature type="compositionally biased region" description="Basic and acidic residues" evidence="2">
    <location>
        <begin position="18"/>
        <end position="28"/>
    </location>
</feature>
<keyword evidence="4" id="KW-1185">Reference proteome</keyword>
<dbReference type="AlphaFoldDB" id="A0A0T6B466"/>
<comment type="caution">
    <text evidence="3">The sequence shown here is derived from an EMBL/GenBank/DDBJ whole genome shotgun (WGS) entry which is preliminary data.</text>
</comment>
<feature type="region of interest" description="Disordered" evidence="2">
    <location>
        <begin position="18"/>
        <end position="37"/>
    </location>
</feature>
<evidence type="ECO:0000256" key="1">
    <source>
        <dbReference type="SAM" id="Coils"/>
    </source>
</evidence>
<sequence>FAGQVVQTMSANMFKTTTKDNHHTDYHPTRIPVPQSPLPLRRSISLRMKGETALSFGQLHHHQFTALPTKRRSIDVNQNNIRSERPPSAGGGGLSLRRGNSFVERGALGGSGNGTRYMSQTANRSRDLTTESKSKGSSPTGALGPDGSRTRSLSLSLSNTHLSVPKSPAASASPRTPPASPDVRHRHYKDWDTESVTSVNSNVSVASSCDHASVARNGTTFSGRSMKYVVHCNQHAGATGEDYLTPTQRAHRQVKRLKALLQQAQKDLEQKDNDIIKLTKEVVELRLYKAALSSPDDKSNSSDAVTVRENTTDEQATPDGDVVDVSVVGNHLSGDLSCSYADSGHYEDFTNSSVHSKESVVLSEDYSPS</sequence>
<dbReference type="Proteomes" id="UP000051574">
    <property type="component" value="Unassembled WGS sequence"/>
</dbReference>
<feature type="non-terminal residue" evidence="3">
    <location>
        <position position="369"/>
    </location>
</feature>
<feature type="region of interest" description="Disordered" evidence="2">
    <location>
        <begin position="293"/>
        <end position="321"/>
    </location>
</feature>
<feature type="coiled-coil region" evidence="1">
    <location>
        <begin position="247"/>
        <end position="281"/>
    </location>
</feature>
<keyword evidence="1" id="KW-0175">Coiled coil</keyword>
<gene>
    <name evidence="3" type="ORF">AMK59_3801</name>
</gene>
<feature type="compositionally biased region" description="Basic and acidic residues" evidence="2">
    <location>
        <begin position="124"/>
        <end position="134"/>
    </location>
</feature>
<feature type="compositionally biased region" description="Low complexity" evidence="2">
    <location>
        <begin position="150"/>
        <end position="174"/>
    </location>
</feature>
<reference evidence="3 4" key="1">
    <citation type="submission" date="2015-09" db="EMBL/GenBank/DDBJ databases">
        <title>Draft genome of the scarab beetle Oryctes borbonicus.</title>
        <authorList>
            <person name="Meyer J.M."/>
            <person name="Markov G.V."/>
            <person name="Baskaran P."/>
            <person name="Herrmann M."/>
            <person name="Sommer R.J."/>
            <person name="Roedelsperger C."/>
        </authorList>
    </citation>
    <scope>NUCLEOTIDE SEQUENCE [LARGE SCALE GENOMIC DNA]</scope>
    <source>
        <strain evidence="3">OB123</strain>
        <tissue evidence="3">Whole animal</tissue>
    </source>
</reference>
<name>A0A0T6B466_9SCAR</name>
<accession>A0A0T6B466</accession>
<evidence type="ECO:0000313" key="4">
    <source>
        <dbReference type="Proteomes" id="UP000051574"/>
    </source>
</evidence>
<feature type="region of interest" description="Disordered" evidence="2">
    <location>
        <begin position="70"/>
        <end position="186"/>
    </location>
</feature>
<feature type="compositionally biased region" description="Polar residues" evidence="2">
    <location>
        <begin position="114"/>
        <end position="123"/>
    </location>
</feature>
<proteinExistence type="predicted"/>
<evidence type="ECO:0000313" key="3">
    <source>
        <dbReference type="EMBL" id="KRT82208.1"/>
    </source>
</evidence>